<dbReference type="Gene3D" id="1.10.10.10">
    <property type="entry name" value="Winged helix-like DNA-binding domain superfamily/Winged helix DNA-binding domain"/>
    <property type="match status" value="1"/>
</dbReference>
<dbReference type="RefSeq" id="WP_275655077.1">
    <property type="nucleotide sequence ID" value="NZ_JAYFSN010000033.1"/>
</dbReference>
<dbReference type="Pfam" id="PF11625">
    <property type="entry name" value="DUF3253"/>
    <property type="match status" value="1"/>
</dbReference>
<dbReference type="EMBL" id="JAYFSO010000032">
    <property type="protein sequence ID" value="MEA5126006.1"/>
    <property type="molecule type" value="Genomic_DNA"/>
</dbReference>
<protein>
    <submittedName>
        <fullName evidence="1">DUF3253 domain-containing protein</fullName>
    </submittedName>
</protein>
<evidence type="ECO:0000313" key="2">
    <source>
        <dbReference type="Proteomes" id="UP001303614"/>
    </source>
</evidence>
<comment type="caution">
    <text evidence="1">The sequence shown here is derived from an EMBL/GenBank/DDBJ whole genome shotgun (WGS) entry which is preliminary data.</text>
</comment>
<keyword evidence="2" id="KW-1185">Reference proteome</keyword>
<dbReference type="Proteomes" id="UP001303614">
    <property type="component" value="Unassembled WGS sequence"/>
</dbReference>
<gene>
    <name evidence="1" type="ORF">VB146_19555</name>
</gene>
<reference evidence="1 2" key="1">
    <citation type="submission" date="2023-12" db="EMBL/GenBank/DDBJ databases">
        <title>Genome sequencing of Xanthomonas floridensis.</title>
        <authorList>
            <person name="Greer S."/>
            <person name="Harrison J."/>
            <person name="Grant M."/>
            <person name="Vicente J."/>
            <person name="Studholme D."/>
        </authorList>
    </citation>
    <scope>NUCLEOTIDE SEQUENCE [LARGE SCALE GENOMIC DNA]</scope>
    <source>
        <strain evidence="1 2">WHRI 8848</strain>
    </source>
</reference>
<dbReference type="InterPro" id="IPR021660">
    <property type="entry name" value="DUF3253"/>
</dbReference>
<name>A0ABU5Q2G4_9XANT</name>
<dbReference type="SUPFAM" id="SSF46785">
    <property type="entry name" value="Winged helix' DNA-binding domain"/>
    <property type="match status" value="1"/>
</dbReference>
<dbReference type="InterPro" id="IPR036388">
    <property type="entry name" value="WH-like_DNA-bd_sf"/>
</dbReference>
<sequence>MVSAQRPADAQIFAVMRQLLAQRLPQHSICPSEVARALSDDAAVWRALMPQVRAVAADAAGKGLVRITQQGRTVDGATARGPIRLMRGPRFD</sequence>
<evidence type="ECO:0000313" key="1">
    <source>
        <dbReference type="EMBL" id="MEA5126006.1"/>
    </source>
</evidence>
<dbReference type="InterPro" id="IPR036390">
    <property type="entry name" value="WH_DNA-bd_sf"/>
</dbReference>
<organism evidence="1 2">
    <name type="scientific">Xanthomonas floridensis</name>
    <dbReference type="NCBI Taxonomy" id="1843580"/>
    <lineage>
        <taxon>Bacteria</taxon>
        <taxon>Pseudomonadati</taxon>
        <taxon>Pseudomonadota</taxon>
        <taxon>Gammaproteobacteria</taxon>
        <taxon>Lysobacterales</taxon>
        <taxon>Lysobacteraceae</taxon>
        <taxon>Xanthomonas</taxon>
    </lineage>
</organism>
<accession>A0ABU5Q2G4</accession>
<proteinExistence type="predicted"/>